<dbReference type="SUPFAM" id="SSF55957">
    <property type="entry name" value="Phosphoglucomutase, C-terminal domain"/>
    <property type="match status" value="1"/>
</dbReference>
<protein>
    <submittedName>
        <fullName evidence="4">Alpha-D-phosphohexomutase</fullName>
    </submittedName>
</protein>
<feature type="domain" description="Phosphoacetylglucosamine mutase AMG1" evidence="3">
    <location>
        <begin position="25"/>
        <end position="117"/>
    </location>
</feature>
<evidence type="ECO:0000313" key="4">
    <source>
        <dbReference type="EMBL" id="RKO86990.1"/>
    </source>
</evidence>
<dbReference type="FunFam" id="3.30.310.50:FF:000003">
    <property type="entry name" value="Phosphoacetylglucosamine mutase"/>
    <property type="match status" value="1"/>
</dbReference>
<dbReference type="Gene3D" id="3.30.310.50">
    <property type="entry name" value="Alpha-D-phosphohexomutase, C-terminal domain"/>
    <property type="match status" value="1"/>
</dbReference>
<dbReference type="Pfam" id="PF00408">
    <property type="entry name" value="PGM_PMM_IV"/>
    <property type="match status" value="1"/>
</dbReference>
<accession>A0A4P9W872</accession>
<evidence type="ECO:0000256" key="1">
    <source>
        <dbReference type="SAM" id="MobiDB-lite"/>
    </source>
</evidence>
<organism evidence="4 5">
    <name type="scientific">Blyttiomyces helicus</name>
    <dbReference type="NCBI Taxonomy" id="388810"/>
    <lineage>
        <taxon>Eukaryota</taxon>
        <taxon>Fungi</taxon>
        <taxon>Fungi incertae sedis</taxon>
        <taxon>Chytridiomycota</taxon>
        <taxon>Chytridiomycota incertae sedis</taxon>
        <taxon>Chytridiomycetes</taxon>
        <taxon>Chytridiomycetes incertae sedis</taxon>
        <taxon>Blyttiomyces</taxon>
    </lineage>
</organism>
<dbReference type="InterPro" id="IPR036900">
    <property type="entry name" value="A-D-PHexomutase_C_sf"/>
</dbReference>
<dbReference type="GO" id="GO:0006048">
    <property type="term" value="P:UDP-N-acetylglucosamine biosynthetic process"/>
    <property type="evidence" value="ECO:0007669"/>
    <property type="project" value="TreeGrafter"/>
</dbReference>
<evidence type="ECO:0000259" key="2">
    <source>
        <dbReference type="Pfam" id="PF00408"/>
    </source>
</evidence>
<dbReference type="InterPro" id="IPR049022">
    <property type="entry name" value="AMG1_III"/>
</dbReference>
<proteinExistence type="predicted"/>
<sequence length="237" mass="25186">MSTVRTSGPMASSSLRRAGAPTPLAASTQVPVVFTPTGVKHLHHAAEEFDVGVYFEANGHGTVLFSKAAIHAFHSTSGQNKEQTEALEILKALSDVINQAVGDALSDMLLVIAVLVCEGRTFDQWDAAYTDLPSRQEKVKVANRADFVPINADTELAAPAGLQDAINAQVKKFTNGRCFVRPSGTEDIVRVYAEAATRDETELLANIVCGIVYDSFGGVGARPEKFVRVDGAGNVVA</sequence>
<evidence type="ECO:0000313" key="5">
    <source>
        <dbReference type="Proteomes" id="UP000269721"/>
    </source>
</evidence>
<dbReference type="PANTHER" id="PTHR45955">
    <property type="entry name" value="PHOSPHOACETYLGLUCOSAMINE MUTASE"/>
    <property type="match status" value="1"/>
</dbReference>
<dbReference type="Proteomes" id="UP000269721">
    <property type="component" value="Unassembled WGS sequence"/>
</dbReference>
<dbReference type="InterPro" id="IPR005843">
    <property type="entry name" value="A-D-PHexomutase_C"/>
</dbReference>
<dbReference type="Pfam" id="PF21404">
    <property type="entry name" value="AMG1_III"/>
    <property type="match status" value="1"/>
</dbReference>
<feature type="domain" description="Alpha-D-phosphohexomutase C-terminal" evidence="2">
    <location>
        <begin position="138"/>
        <end position="207"/>
    </location>
</feature>
<dbReference type="EMBL" id="KZ997762">
    <property type="protein sequence ID" value="RKO86990.1"/>
    <property type="molecule type" value="Genomic_DNA"/>
</dbReference>
<dbReference type="OrthoDB" id="1928at2759"/>
<feature type="compositionally biased region" description="Polar residues" evidence="1">
    <location>
        <begin position="1"/>
        <end position="15"/>
    </location>
</feature>
<dbReference type="PANTHER" id="PTHR45955:SF1">
    <property type="entry name" value="PHOSPHOACETYLGLUCOSAMINE MUTASE"/>
    <property type="match status" value="1"/>
</dbReference>
<gene>
    <name evidence="4" type="ORF">BDK51DRAFT_26947</name>
</gene>
<feature type="region of interest" description="Disordered" evidence="1">
    <location>
        <begin position="1"/>
        <end position="23"/>
    </location>
</feature>
<dbReference type="AlphaFoldDB" id="A0A4P9W872"/>
<name>A0A4P9W872_9FUNG</name>
<dbReference type="GO" id="GO:0004610">
    <property type="term" value="F:phosphoacetylglucosamine mutase activity"/>
    <property type="evidence" value="ECO:0007669"/>
    <property type="project" value="TreeGrafter"/>
</dbReference>
<reference evidence="5" key="1">
    <citation type="journal article" date="2018" name="Nat. Microbiol.">
        <title>Leveraging single-cell genomics to expand the fungal tree of life.</title>
        <authorList>
            <person name="Ahrendt S.R."/>
            <person name="Quandt C.A."/>
            <person name="Ciobanu D."/>
            <person name="Clum A."/>
            <person name="Salamov A."/>
            <person name="Andreopoulos B."/>
            <person name="Cheng J.F."/>
            <person name="Woyke T."/>
            <person name="Pelin A."/>
            <person name="Henrissat B."/>
            <person name="Reynolds N.K."/>
            <person name="Benny G.L."/>
            <person name="Smith M.E."/>
            <person name="James T.Y."/>
            <person name="Grigoriev I.V."/>
        </authorList>
    </citation>
    <scope>NUCLEOTIDE SEQUENCE [LARGE SCALE GENOMIC DNA]</scope>
</reference>
<evidence type="ECO:0000259" key="3">
    <source>
        <dbReference type="Pfam" id="PF21404"/>
    </source>
</evidence>
<keyword evidence="5" id="KW-1185">Reference proteome</keyword>